<reference evidence="3 4" key="1">
    <citation type="submission" date="2016-10" db="EMBL/GenBank/DDBJ databases">
        <authorList>
            <person name="de Groot N.N."/>
        </authorList>
    </citation>
    <scope>NUCLEOTIDE SEQUENCE [LARGE SCALE GENOMIC DNA]</scope>
    <source>
        <strain evidence="3 4">CGMCC 1.9157</strain>
    </source>
</reference>
<feature type="transmembrane region" description="Helical" evidence="1">
    <location>
        <begin position="314"/>
        <end position="338"/>
    </location>
</feature>
<keyword evidence="1" id="KW-1133">Transmembrane helix</keyword>
<keyword evidence="1" id="KW-0812">Transmembrane</keyword>
<evidence type="ECO:0000259" key="2">
    <source>
        <dbReference type="Pfam" id="PF01970"/>
    </source>
</evidence>
<feature type="transmembrane region" description="Helical" evidence="1">
    <location>
        <begin position="469"/>
        <end position="489"/>
    </location>
</feature>
<dbReference type="RefSeq" id="WP_090071351.1">
    <property type="nucleotide sequence ID" value="NZ_FOVR01000003.1"/>
</dbReference>
<feature type="transmembrane region" description="Helical" evidence="1">
    <location>
        <begin position="143"/>
        <end position="161"/>
    </location>
</feature>
<dbReference type="InterPro" id="IPR002823">
    <property type="entry name" value="DUF112_TM"/>
</dbReference>
<dbReference type="AlphaFoldDB" id="A0A1I5F338"/>
<evidence type="ECO:0000256" key="1">
    <source>
        <dbReference type="SAM" id="Phobius"/>
    </source>
</evidence>
<name>A0A1I5F338_9HYPH</name>
<evidence type="ECO:0000313" key="3">
    <source>
        <dbReference type="EMBL" id="SFO17741.1"/>
    </source>
</evidence>
<organism evidence="3 4">
    <name type="scientific">Cohaesibacter marisflavi</name>
    <dbReference type="NCBI Taxonomy" id="655353"/>
    <lineage>
        <taxon>Bacteria</taxon>
        <taxon>Pseudomonadati</taxon>
        <taxon>Pseudomonadota</taxon>
        <taxon>Alphaproteobacteria</taxon>
        <taxon>Hyphomicrobiales</taxon>
        <taxon>Cohaesibacteraceae</taxon>
    </lineage>
</organism>
<feature type="transmembrane region" description="Helical" evidence="1">
    <location>
        <begin position="429"/>
        <end position="446"/>
    </location>
</feature>
<protein>
    <submittedName>
        <fullName evidence="3">TctA family transporter</fullName>
    </submittedName>
</protein>
<feature type="transmembrane region" description="Helical" evidence="1">
    <location>
        <begin position="168"/>
        <end position="186"/>
    </location>
</feature>
<proteinExistence type="predicted"/>
<feature type="transmembrane region" description="Helical" evidence="1">
    <location>
        <begin position="358"/>
        <end position="384"/>
    </location>
</feature>
<feature type="transmembrane region" description="Helical" evidence="1">
    <location>
        <begin position="105"/>
        <end position="131"/>
    </location>
</feature>
<dbReference type="STRING" id="655353.SAMN04488056_103456"/>
<sequence length="507" mass="53109">MLTNVLLTVLAPDNLLIIGLTTIYGCFIGAVPGLTATMAVALLVPFTFFLDPIPAISAIVATTTTAIFAGDISGTLLRIPGTPASAAYVDDAHTISRNGKPRTTLLISLLTASIGGVIGVIILMLIAPQLAHIAISFSSYETFWLACLGLSCAVFVGGGSVPKNFASLFIGLAIACVGIDVAVGYPRFTFGVDDLMDGITFIPAMIGIFAFSEVLRTVQSLRKEETQLQTITEPFWAALKGAVNAIRRFAITVLRSSVIGTVVGALPGAGADIAAWICYALARRTSKEPQTFGKGSMDGIAAGGSSNNAAISGAWTPALVFGIPGDSVTAIAIGVLLLKGMTPGPRIFIDQPELTSALFGSFLVANIMMIPMGMLAIFCSTYILKVPRAVMAPVILLFSMVGAYAISGSVTAIWIVLVLGLMGYLMAKVEIPLAPAILGIVLGKIIEDNFMVSMIKAQGNFLTFFDRSYALVLGIVTLIIWLLLIARAVREMVSGGYRANGSVPSEK</sequence>
<dbReference type="Pfam" id="PF01970">
    <property type="entry name" value="TctA"/>
    <property type="match status" value="1"/>
</dbReference>
<dbReference type="PANTHER" id="PTHR35342">
    <property type="entry name" value="TRICARBOXYLIC TRANSPORT PROTEIN"/>
    <property type="match status" value="1"/>
</dbReference>
<evidence type="ECO:0000313" key="4">
    <source>
        <dbReference type="Proteomes" id="UP000199236"/>
    </source>
</evidence>
<dbReference type="EMBL" id="FOVR01000003">
    <property type="protein sequence ID" value="SFO17741.1"/>
    <property type="molecule type" value="Genomic_DNA"/>
</dbReference>
<dbReference type="Proteomes" id="UP000199236">
    <property type="component" value="Unassembled WGS sequence"/>
</dbReference>
<keyword evidence="4" id="KW-1185">Reference proteome</keyword>
<feature type="transmembrane region" description="Helical" evidence="1">
    <location>
        <begin position="15"/>
        <end position="44"/>
    </location>
</feature>
<feature type="transmembrane region" description="Helical" evidence="1">
    <location>
        <begin position="257"/>
        <end position="282"/>
    </location>
</feature>
<feature type="transmembrane region" description="Helical" evidence="1">
    <location>
        <begin position="390"/>
        <end position="417"/>
    </location>
</feature>
<feature type="domain" description="DUF112" evidence="2">
    <location>
        <begin position="15"/>
        <end position="438"/>
    </location>
</feature>
<dbReference type="OrthoDB" id="9806425at2"/>
<feature type="transmembrane region" description="Helical" evidence="1">
    <location>
        <begin position="198"/>
        <end position="215"/>
    </location>
</feature>
<dbReference type="PANTHER" id="PTHR35342:SF5">
    <property type="entry name" value="TRICARBOXYLIC TRANSPORT PROTEIN"/>
    <property type="match status" value="1"/>
</dbReference>
<gene>
    <name evidence="3" type="ORF">SAMN04488056_103456</name>
</gene>
<accession>A0A1I5F338</accession>
<keyword evidence="1" id="KW-0472">Membrane</keyword>